<feature type="compositionally biased region" description="Basic and acidic residues" evidence="1">
    <location>
        <begin position="46"/>
        <end position="63"/>
    </location>
</feature>
<evidence type="ECO:0000313" key="2">
    <source>
        <dbReference type="EMBL" id="KAK1130192.1"/>
    </source>
</evidence>
<gene>
    <name evidence="2" type="ORF">K0M31_018332</name>
</gene>
<feature type="region of interest" description="Disordered" evidence="1">
    <location>
        <begin position="37"/>
        <end position="63"/>
    </location>
</feature>
<evidence type="ECO:0000256" key="1">
    <source>
        <dbReference type="SAM" id="MobiDB-lite"/>
    </source>
</evidence>
<dbReference type="AlphaFoldDB" id="A0AA40KRU1"/>
<dbReference type="EMBL" id="JAHYIQ010000007">
    <property type="protein sequence ID" value="KAK1130192.1"/>
    <property type="molecule type" value="Genomic_DNA"/>
</dbReference>
<sequence length="93" mass="10724">MGIVNSQMVLSKYLQEIGQKEIYRTLLLNVIAYDNKNGRGRKQRRRESEGERDKRDRRSEDLIGRDDSTSIFSVARGFEQMKESLAESGTDVP</sequence>
<dbReference type="Proteomes" id="UP001177670">
    <property type="component" value="Unassembled WGS sequence"/>
</dbReference>
<reference evidence="2" key="1">
    <citation type="submission" date="2021-10" db="EMBL/GenBank/DDBJ databases">
        <title>Melipona bicolor Genome sequencing and assembly.</title>
        <authorList>
            <person name="Araujo N.S."/>
            <person name="Arias M.C."/>
        </authorList>
    </citation>
    <scope>NUCLEOTIDE SEQUENCE</scope>
    <source>
        <strain evidence="2">USP_2M_L1-L4_2017</strain>
        <tissue evidence="2">Whole body</tissue>
    </source>
</reference>
<accession>A0AA40KRU1</accession>
<organism evidence="2 3">
    <name type="scientific">Melipona bicolor</name>
    <dbReference type="NCBI Taxonomy" id="60889"/>
    <lineage>
        <taxon>Eukaryota</taxon>
        <taxon>Metazoa</taxon>
        <taxon>Ecdysozoa</taxon>
        <taxon>Arthropoda</taxon>
        <taxon>Hexapoda</taxon>
        <taxon>Insecta</taxon>
        <taxon>Pterygota</taxon>
        <taxon>Neoptera</taxon>
        <taxon>Endopterygota</taxon>
        <taxon>Hymenoptera</taxon>
        <taxon>Apocrita</taxon>
        <taxon>Aculeata</taxon>
        <taxon>Apoidea</taxon>
        <taxon>Anthophila</taxon>
        <taxon>Apidae</taxon>
        <taxon>Melipona</taxon>
    </lineage>
</organism>
<keyword evidence="3" id="KW-1185">Reference proteome</keyword>
<name>A0AA40KRU1_9HYME</name>
<protein>
    <submittedName>
        <fullName evidence="2">Uncharacterized protein</fullName>
    </submittedName>
</protein>
<proteinExistence type="predicted"/>
<comment type="caution">
    <text evidence="2">The sequence shown here is derived from an EMBL/GenBank/DDBJ whole genome shotgun (WGS) entry which is preliminary data.</text>
</comment>
<evidence type="ECO:0000313" key="3">
    <source>
        <dbReference type="Proteomes" id="UP001177670"/>
    </source>
</evidence>